<evidence type="ECO:0000313" key="3">
    <source>
        <dbReference type="Proteomes" id="UP000244174"/>
    </source>
</evidence>
<gene>
    <name evidence="2" type="ORF">C8P64_2486</name>
</gene>
<evidence type="ECO:0000313" key="2">
    <source>
        <dbReference type="EMBL" id="PTX42072.1"/>
    </source>
</evidence>
<sequence>MLNRWLSNILTAIVQFYKKFISPLTPASCRFQPTCSSYMLEAIELHGPVKGFWMGMKRISRCHPWGGSGYDPVPRKSSSKTS</sequence>
<protein>
    <recommendedName>
        <fullName evidence="1">Putative membrane protein insertion efficiency factor</fullName>
    </recommendedName>
</protein>
<dbReference type="RefSeq" id="WP_108172381.1">
    <property type="nucleotide sequence ID" value="NZ_QBKQ01000003.1"/>
</dbReference>
<evidence type="ECO:0000256" key="1">
    <source>
        <dbReference type="HAMAP-Rule" id="MF_00386"/>
    </source>
</evidence>
<dbReference type="Pfam" id="PF01809">
    <property type="entry name" value="YidD"/>
    <property type="match status" value="1"/>
</dbReference>
<dbReference type="Proteomes" id="UP000244174">
    <property type="component" value="Unassembled WGS sequence"/>
</dbReference>
<dbReference type="PANTHER" id="PTHR33383">
    <property type="entry name" value="MEMBRANE PROTEIN INSERTION EFFICIENCY FACTOR-RELATED"/>
    <property type="match status" value="1"/>
</dbReference>
<comment type="caution">
    <text evidence="2">The sequence shown here is derived from an EMBL/GenBank/DDBJ whole genome shotgun (WGS) entry which is preliminary data.</text>
</comment>
<reference evidence="2 3" key="1">
    <citation type="submission" date="2018-04" db="EMBL/GenBank/DDBJ databases">
        <title>Genomic Encyclopedia of Archaeal and Bacterial Type Strains, Phase II (KMG-II): from individual species to whole genera.</title>
        <authorList>
            <person name="Goeker M."/>
        </authorList>
    </citation>
    <scope>NUCLEOTIDE SEQUENCE [LARGE SCALE GENOMIC DNA]</scope>
    <source>
        <strain evidence="2 3">DSM 23082</strain>
    </source>
</reference>
<dbReference type="SMART" id="SM01234">
    <property type="entry name" value="Haemolytic"/>
    <property type="match status" value="1"/>
</dbReference>
<comment type="function">
    <text evidence="1">Could be involved in insertion of integral membrane proteins into the membrane.</text>
</comment>
<accession>A0A2T6AE66</accession>
<dbReference type="InterPro" id="IPR002696">
    <property type="entry name" value="Membr_insert_effic_factor_YidD"/>
</dbReference>
<dbReference type="PANTHER" id="PTHR33383:SF1">
    <property type="entry name" value="MEMBRANE PROTEIN INSERTION EFFICIENCY FACTOR-RELATED"/>
    <property type="match status" value="1"/>
</dbReference>
<dbReference type="EMBL" id="QBKQ01000003">
    <property type="protein sequence ID" value="PTX42072.1"/>
    <property type="molecule type" value="Genomic_DNA"/>
</dbReference>
<dbReference type="AlphaFoldDB" id="A0A2T6AE66"/>
<name>A0A2T6AE66_9FLAO</name>
<organism evidence="2 3">
    <name type="scientific">Christiangramia gaetbulicola</name>
    <dbReference type="NCBI Taxonomy" id="703340"/>
    <lineage>
        <taxon>Bacteria</taxon>
        <taxon>Pseudomonadati</taxon>
        <taxon>Bacteroidota</taxon>
        <taxon>Flavobacteriia</taxon>
        <taxon>Flavobacteriales</taxon>
        <taxon>Flavobacteriaceae</taxon>
        <taxon>Christiangramia</taxon>
    </lineage>
</organism>
<proteinExistence type="inferred from homology"/>
<keyword evidence="1" id="KW-0472">Membrane</keyword>
<dbReference type="GO" id="GO:0005886">
    <property type="term" value="C:plasma membrane"/>
    <property type="evidence" value="ECO:0007669"/>
    <property type="project" value="UniProtKB-SubCell"/>
</dbReference>
<comment type="subcellular location">
    <subcellularLocation>
        <location evidence="1">Cell membrane</location>
        <topology evidence="1">Peripheral membrane protein</topology>
        <orientation evidence="1">Cytoplasmic side</orientation>
    </subcellularLocation>
</comment>
<comment type="similarity">
    <text evidence="1">Belongs to the UPF0161 family.</text>
</comment>
<dbReference type="NCBIfam" id="TIGR00278">
    <property type="entry name" value="membrane protein insertion efficiency factor YidD"/>
    <property type="match status" value="1"/>
</dbReference>
<dbReference type="OrthoDB" id="9801753at2"/>
<keyword evidence="3" id="KW-1185">Reference proteome</keyword>
<keyword evidence="1" id="KW-1003">Cell membrane</keyword>
<dbReference type="HAMAP" id="MF_00386">
    <property type="entry name" value="UPF0161_YidD"/>
    <property type="match status" value="1"/>
</dbReference>